<evidence type="ECO:0000313" key="2">
    <source>
        <dbReference type="Proteomes" id="UP000092993"/>
    </source>
</evidence>
<protein>
    <submittedName>
        <fullName evidence="1">Uncharacterized protein</fullName>
    </submittedName>
</protein>
<dbReference type="EMBL" id="LUGG01000004">
    <property type="protein sequence ID" value="OBZ75818.1"/>
    <property type="molecule type" value="Genomic_DNA"/>
</dbReference>
<name>A0A1C7MG51_GRIFR</name>
<evidence type="ECO:0000313" key="1">
    <source>
        <dbReference type="EMBL" id="OBZ75818.1"/>
    </source>
</evidence>
<accession>A0A1C7MG51</accession>
<reference evidence="1 2" key="1">
    <citation type="submission" date="2016-03" db="EMBL/GenBank/DDBJ databases">
        <title>Whole genome sequencing of Grifola frondosa 9006-11.</title>
        <authorList>
            <person name="Min B."/>
            <person name="Park H."/>
            <person name="Kim J.-G."/>
            <person name="Cho H."/>
            <person name="Oh Y.-L."/>
            <person name="Kong W.-S."/>
            <person name="Choi I.-G."/>
        </authorList>
    </citation>
    <scope>NUCLEOTIDE SEQUENCE [LARGE SCALE GENOMIC DNA]</scope>
    <source>
        <strain evidence="1 2">9006-11</strain>
    </source>
</reference>
<gene>
    <name evidence="1" type="ORF">A0H81_04954</name>
</gene>
<sequence>MVLADSYPALFGFAHTRKKGVLFYWQGVWGFPLAVWRRGMHPKVDDARESVDKHFPTGSGTITYQGVWPHDQPCVLPKPEDNFTREQLVDMICSQIEESTMRIKFCEPRQKRVNVTLDDLFLLAFYERESGWCPILGVRRDRCSHKK</sequence>
<proteinExistence type="predicted"/>
<dbReference type="OrthoDB" id="3360976at2759"/>
<organism evidence="1 2">
    <name type="scientific">Grifola frondosa</name>
    <name type="common">Maitake</name>
    <name type="synonym">Polyporus frondosus</name>
    <dbReference type="NCBI Taxonomy" id="5627"/>
    <lineage>
        <taxon>Eukaryota</taxon>
        <taxon>Fungi</taxon>
        <taxon>Dikarya</taxon>
        <taxon>Basidiomycota</taxon>
        <taxon>Agaricomycotina</taxon>
        <taxon>Agaricomycetes</taxon>
        <taxon>Polyporales</taxon>
        <taxon>Grifolaceae</taxon>
        <taxon>Grifola</taxon>
    </lineage>
</organism>
<dbReference type="AlphaFoldDB" id="A0A1C7MG51"/>
<comment type="caution">
    <text evidence="1">The sequence shown here is derived from an EMBL/GenBank/DDBJ whole genome shotgun (WGS) entry which is preliminary data.</text>
</comment>
<dbReference type="Proteomes" id="UP000092993">
    <property type="component" value="Unassembled WGS sequence"/>
</dbReference>
<keyword evidence="2" id="KW-1185">Reference proteome</keyword>